<accession>M7X4P7</accession>
<reference evidence="1" key="1">
    <citation type="submission" date="2013-01" db="EMBL/GenBank/DDBJ databases">
        <title>Genome assembly of Mariniradius saccharolyticus AK6.</title>
        <authorList>
            <person name="Vaidya B."/>
            <person name="Khatri I."/>
            <person name="Tanuku N.R.S."/>
            <person name="Subramanian S."/>
            <person name="Pinnaka A."/>
        </authorList>
    </citation>
    <scope>NUCLEOTIDE SEQUENCE [LARGE SCALE GENOMIC DNA]</scope>
    <source>
        <strain evidence="1">AK6</strain>
    </source>
</reference>
<organism evidence="1 2">
    <name type="scientific">Mariniradius saccharolyticus AK6</name>
    <dbReference type="NCBI Taxonomy" id="1239962"/>
    <lineage>
        <taxon>Bacteria</taxon>
        <taxon>Pseudomonadati</taxon>
        <taxon>Bacteroidota</taxon>
        <taxon>Cytophagia</taxon>
        <taxon>Cytophagales</taxon>
        <taxon>Cyclobacteriaceae</taxon>
        <taxon>Mariniradius</taxon>
    </lineage>
</organism>
<comment type="caution">
    <text evidence="1">The sequence shown here is derived from an EMBL/GenBank/DDBJ whole genome shotgun (WGS) entry which is preliminary data.</text>
</comment>
<gene>
    <name evidence="1" type="ORF">C943_01127</name>
</gene>
<dbReference type="InParanoid" id="M7X4P7"/>
<evidence type="ECO:0000313" key="2">
    <source>
        <dbReference type="Proteomes" id="UP000010953"/>
    </source>
</evidence>
<protein>
    <submittedName>
        <fullName evidence="1">Uncharacterized protein</fullName>
    </submittedName>
</protein>
<sequence>MMWFEKSLRCHNEAKGLTFGFVLEKLFIFGYQKTTQK</sequence>
<keyword evidence="2" id="KW-1185">Reference proteome</keyword>
<dbReference type="EMBL" id="AMZY02000013">
    <property type="protein sequence ID" value="EMS32400.1"/>
    <property type="molecule type" value="Genomic_DNA"/>
</dbReference>
<name>M7X4P7_9BACT</name>
<dbReference type="Proteomes" id="UP000010953">
    <property type="component" value="Unassembled WGS sequence"/>
</dbReference>
<proteinExistence type="predicted"/>
<dbReference type="AlphaFoldDB" id="M7X4P7"/>
<dbReference type="STRING" id="1239962.C943_01127"/>
<evidence type="ECO:0000313" key="1">
    <source>
        <dbReference type="EMBL" id="EMS32400.1"/>
    </source>
</evidence>